<reference evidence="1 2" key="1">
    <citation type="journal article" date="2018" name="Front. Plant Sci.">
        <title>Red Clover (Trifolium pratense) and Zigzag Clover (T. medium) - A Picture of Genomic Similarities and Differences.</title>
        <authorList>
            <person name="Dluhosova J."/>
            <person name="Istvanek J."/>
            <person name="Nedelnik J."/>
            <person name="Repkova J."/>
        </authorList>
    </citation>
    <scope>NUCLEOTIDE SEQUENCE [LARGE SCALE GENOMIC DNA]</scope>
    <source>
        <strain evidence="2">cv. 10/8</strain>
        <tissue evidence="1">Leaf</tissue>
    </source>
</reference>
<name>A0A392LYI7_9FABA</name>
<organism evidence="1 2">
    <name type="scientific">Trifolium medium</name>
    <dbReference type="NCBI Taxonomy" id="97028"/>
    <lineage>
        <taxon>Eukaryota</taxon>
        <taxon>Viridiplantae</taxon>
        <taxon>Streptophyta</taxon>
        <taxon>Embryophyta</taxon>
        <taxon>Tracheophyta</taxon>
        <taxon>Spermatophyta</taxon>
        <taxon>Magnoliopsida</taxon>
        <taxon>eudicotyledons</taxon>
        <taxon>Gunneridae</taxon>
        <taxon>Pentapetalae</taxon>
        <taxon>rosids</taxon>
        <taxon>fabids</taxon>
        <taxon>Fabales</taxon>
        <taxon>Fabaceae</taxon>
        <taxon>Papilionoideae</taxon>
        <taxon>50 kb inversion clade</taxon>
        <taxon>NPAAA clade</taxon>
        <taxon>Hologalegina</taxon>
        <taxon>IRL clade</taxon>
        <taxon>Trifolieae</taxon>
        <taxon>Trifolium</taxon>
    </lineage>
</organism>
<accession>A0A392LYI7</accession>
<comment type="caution">
    <text evidence="1">The sequence shown here is derived from an EMBL/GenBank/DDBJ whole genome shotgun (WGS) entry which is preliminary data.</text>
</comment>
<proteinExistence type="predicted"/>
<dbReference type="AlphaFoldDB" id="A0A392LYI7"/>
<gene>
    <name evidence="1" type="ORF">A2U01_0000377</name>
</gene>
<sequence>MRSSQILMDTLEKSLSQGLSTNSSGSFLPGNNDPSWLAYKCEGSSVHFQVPENGDRCMNGITLCVLYSSTSENLANECITSVLIINYTQFTIQIYKRDTIMSFNDEDWQGVISNLGVDDNVEIYVAIGHGLKVEETTVYLIYDQSNDMEIEPSITVDIEPYIDAEMEPLHVVEVQPSLTLELEQTPEMEVQTSPDGKIEPSITVEVEPSRGAEMEPLHEVKVQPSPNVETESSPGMEAQTSLDVKIEPSLIVKNGPLPQTNRKIFIRLAKRVRECFFSFWSKLENVSA</sequence>
<evidence type="ECO:0000313" key="2">
    <source>
        <dbReference type="Proteomes" id="UP000265520"/>
    </source>
</evidence>
<dbReference type="EMBL" id="LXQA010000236">
    <property type="protein sequence ID" value="MCH79624.1"/>
    <property type="molecule type" value="Genomic_DNA"/>
</dbReference>
<dbReference type="Proteomes" id="UP000265520">
    <property type="component" value="Unassembled WGS sequence"/>
</dbReference>
<keyword evidence="2" id="KW-1185">Reference proteome</keyword>
<protein>
    <submittedName>
        <fullName evidence="1">TMV resistance protein N</fullName>
    </submittedName>
</protein>
<evidence type="ECO:0000313" key="1">
    <source>
        <dbReference type="EMBL" id="MCH79624.1"/>
    </source>
</evidence>